<keyword evidence="5 15" id="KW-0812">Transmembrane</keyword>
<dbReference type="GO" id="GO:0003993">
    <property type="term" value="F:acid phosphatase activity"/>
    <property type="evidence" value="ECO:0007669"/>
    <property type="project" value="UniProtKB-EC"/>
</dbReference>
<evidence type="ECO:0000256" key="10">
    <source>
        <dbReference type="ARBA" id="ARBA00023157"/>
    </source>
</evidence>
<dbReference type="InterPro" id="IPR033379">
    <property type="entry name" value="Acid_Pase_AS"/>
</dbReference>
<keyword evidence="17" id="KW-1185">Reference proteome</keyword>
<comment type="similarity">
    <text evidence="3">Belongs to the histidine acid phosphatase family.</text>
</comment>
<evidence type="ECO:0000313" key="17">
    <source>
        <dbReference type="Proteomes" id="UP001046870"/>
    </source>
</evidence>
<evidence type="ECO:0000256" key="3">
    <source>
        <dbReference type="ARBA" id="ARBA00005375"/>
    </source>
</evidence>
<dbReference type="OrthoDB" id="258392at2759"/>
<evidence type="ECO:0000256" key="9">
    <source>
        <dbReference type="ARBA" id="ARBA00023136"/>
    </source>
</evidence>
<dbReference type="EMBL" id="JAFDVH010000015">
    <property type="protein sequence ID" value="KAG7463631.1"/>
    <property type="molecule type" value="Genomic_DNA"/>
</dbReference>
<evidence type="ECO:0000256" key="8">
    <source>
        <dbReference type="ARBA" id="ARBA00022989"/>
    </source>
</evidence>
<keyword evidence="7" id="KW-0378">Hydrolase</keyword>
<evidence type="ECO:0000256" key="2">
    <source>
        <dbReference type="ARBA" id="ARBA00004227"/>
    </source>
</evidence>
<keyword evidence="10" id="KW-1015">Disulfide bond</keyword>
<comment type="catalytic activity">
    <reaction evidence="1">
        <text>a phosphate monoester + H2O = an alcohol + phosphate</text>
        <dbReference type="Rhea" id="RHEA:15017"/>
        <dbReference type="ChEBI" id="CHEBI:15377"/>
        <dbReference type="ChEBI" id="CHEBI:30879"/>
        <dbReference type="ChEBI" id="CHEBI:43474"/>
        <dbReference type="ChEBI" id="CHEBI:67140"/>
        <dbReference type="EC" id="3.1.3.2"/>
    </reaction>
</comment>
<dbReference type="CDD" id="cd07061">
    <property type="entry name" value="HP_HAP_like"/>
    <property type="match status" value="1"/>
</dbReference>
<gene>
    <name evidence="16" type="ORF">MATL_G00178710</name>
</gene>
<keyword evidence="9 15" id="KW-0472">Membrane</keyword>
<evidence type="ECO:0000256" key="15">
    <source>
        <dbReference type="SAM" id="Phobius"/>
    </source>
</evidence>
<evidence type="ECO:0000256" key="13">
    <source>
        <dbReference type="ARBA" id="ARBA00037852"/>
    </source>
</evidence>
<dbReference type="Gene3D" id="3.40.50.1240">
    <property type="entry name" value="Phosphoglycerate mutase-like"/>
    <property type="match status" value="1"/>
</dbReference>
<evidence type="ECO:0000256" key="1">
    <source>
        <dbReference type="ARBA" id="ARBA00000032"/>
    </source>
</evidence>
<keyword evidence="12" id="KW-0458">Lysosome</keyword>
<evidence type="ECO:0000256" key="12">
    <source>
        <dbReference type="ARBA" id="ARBA00023228"/>
    </source>
</evidence>
<evidence type="ECO:0000256" key="5">
    <source>
        <dbReference type="ARBA" id="ARBA00022692"/>
    </source>
</evidence>
<dbReference type="PANTHER" id="PTHR11567:SF180">
    <property type="entry name" value="LYSOSOMAL ACID PHOSPHATASE"/>
    <property type="match status" value="1"/>
</dbReference>
<protein>
    <recommendedName>
        <fullName evidence="14">Lysosomal acid phosphatase</fullName>
        <ecNumber evidence="4">3.1.3.2</ecNumber>
    </recommendedName>
</protein>
<feature type="transmembrane region" description="Helical" evidence="15">
    <location>
        <begin position="381"/>
        <end position="406"/>
    </location>
</feature>
<reference evidence="16" key="1">
    <citation type="submission" date="2021-01" db="EMBL/GenBank/DDBJ databases">
        <authorList>
            <person name="Zahm M."/>
            <person name="Roques C."/>
            <person name="Cabau C."/>
            <person name="Klopp C."/>
            <person name="Donnadieu C."/>
            <person name="Jouanno E."/>
            <person name="Lampietro C."/>
            <person name="Louis A."/>
            <person name="Herpin A."/>
            <person name="Echchiki A."/>
            <person name="Berthelot C."/>
            <person name="Parey E."/>
            <person name="Roest-Crollius H."/>
            <person name="Braasch I."/>
            <person name="Postlethwait J."/>
            <person name="Bobe J."/>
            <person name="Montfort J."/>
            <person name="Bouchez O."/>
            <person name="Begum T."/>
            <person name="Mejri S."/>
            <person name="Adams A."/>
            <person name="Chen W.-J."/>
            <person name="Guiguen Y."/>
        </authorList>
    </citation>
    <scope>NUCLEOTIDE SEQUENCE</scope>
    <source>
        <strain evidence="16">YG-15Mar2019-1</strain>
        <tissue evidence="16">Brain</tissue>
    </source>
</reference>
<dbReference type="InterPro" id="IPR029033">
    <property type="entry name" value="His_PPase_superfam"/>
</dbReference>
<dbReference type="GO" id="GO:0005765">
    <property type="term" value="C:lysosomal membrane"/>
    <property type="evidence" value="ECO:0007669"/>
    <property type="project" value="UniProtKB-SubCell"/>
</dbReference>
<dbReference type="EC" id="3.1.3.2" evidence="4"/>
<dbReference type="SUPFAM" id="SSF53254">
    <property type="entry name" value="Phosphoglycerate mutase-like"/>
    <property type="match status" value="1"/>
</dbReference>
<comment type="caution">
    <text evidence="16">The sequence shown here is derived from an EMBL/GenBank/DDBJ whole genome shotgun (WGS) entry which is preliminary data.</text>
</comment>
<dbReference type="PROSITE" id="PS00778">
    <property type="entry name" value="HIS_ACID_PHOSPHAT_2"/>
    <property type="match status" value="1"/>
</dbReference>
<organism evidence="16 17">
    <name type="scientific">Megalops atlanticus</name>
    <name type="common">Tarpon</name>
    <name type="synonym">Clupea gigantea</name>
    <dbReference type="NCBI Taxonomy" id="7932"/>
    <lineage>
        <taxon>Eukaryota</taxon>
        <taxon>Metazoa</taxon>
        <taxon>Chordata</taxon>
        <taxon>Craniata</taxon>
        <taxon>Vertebrata</taxon>
        <taxon>Euteleostomi</taxon>
        <taxon>Actinopterygii</taxon>
        <taxon>Neopterygii</taxon>
        <taxon>Teleostei</taxon>
        <taxon>Elopiformes</taxon>
        <taxon>Megalopidae</taxon>
        <taxon>Megalops</taxon>
    </lineage>
</organism>
<evidence type="ECO:0000313" key="16">
    <source>
        <dbReference type="EMBL" id="KAG7463631.1"/>
    </source>
</evidence>
<dbReference type="FunFam" id="3.40.50.1240:FF:000010">
    <property type="entry name" value="Prostatic acid phosphatase"/>
    <property type="match status" value="1"/>
</dbReference>
<name>A0A9D3PP95_MEGAT</name>
<evidence type="ECO:0000256" key="6">
    <source>
        <dbReference type="ARBA" id="ARBA00022729"/>
    </source>
</evidence>
<dbReference type="InterPro" id="IPR050645">
    <property type="entry name" value="Histidine_acid_phosphatase"/>
</dbReference>
<keyword evidence="8 15" id="KW-1133">Transmembrane helix</keyword>
<evidence type="ECO:0000256" key="7">
    <source>
        <dbReference type="ARBA" id="ARBA00022801"/>
    </source>
</evidence>
<proteinExistence type="inferred from homology"/>
<comment type="subcellular location">
    <subcellularLocation>
        <location evidence="2">Lysosome lumen</location>
    </subcellularLocation>
    <subcellularLocation>
        <location evidence="13">Lysosome membrane</location>
        <topology evidence="13">Single-pass membrane protein</topology>
        <orientation evidence="13">Lumenal side</orientation>
    </subcellularLocation>
</comment>
<evidence type="ECO:0000256" key="11">
    <source>
        <dbReference type="ARBA" id="ARBA00023180"/>
    </source>
</evidence>
<sequence>MTLRILSASHPPQFLSIFLVSFTIYVFDTAVGERSLKFVTVVYRHGDRSPVRGYPKDPHQESAWPQGFGQLTQVGMRQHYELGQVLKRRYEGFLSKNYNRSEIVVRSTDTDRTLMSAEANLAGMYPPSGSQVFNRNLTWQPIPVHTVPREQDRLLPFPLSGCPRYVTLMSETRNSVEYRNITVFYKDFMDMLQNNTGLNVTIDSVWRIYDTLFVEKLHNKSLPTWVTEELMEKLKELNDFSYQILFGLYKWKEKARLQGGVLLNEIVRNISSYASDSQKPLKMKVYSGHDTTMVALQTALNVYNRIPPPYASCHIFELYQEDDKSFSVAMYYRNDSTKDPYPLVLPGCIQFCPLTEFENLIEPVIPKNWKEECQVKEAGSWHFTGFVVACVLATIFALTTVAACFLHCRRSGYMETQQHS</sequence>
<dbReference type="PANTHER" id="PTHR11567">
    <property type="entry name" value="ACID PHOSPHATASE-RELATED"/>
    <property type="match status" value="1"/>
</dbReference>
<dbReference type="AlphaFoldDB" id="A0A9D3PP95"/>
<dbReference type="InterPro" id="IPR000560">
    <property type="entry name" value="His_Pase_clade-2"/>
</dbReference>
<accession>A0A9D3PP95</accession>
<evidence type="ECO:0000256" key="14">
    <source>
        <dbReference type="ARBA" id="ARBA00039422"/>
    </source>
</evidence>
<dbReference type="Proteomes" id="UP001046870">
    <property type="component" value="Chromosome 15"/>
</dbReference>
<evidence type="ECO:0000256" key="4">
    <source>
        <dbReference type="ARBA" id="ARBA00012646"/>
    </source>
</evidence>
<dbReference type="Pfam" id="PF00328">
    <property type="entry name" value="His_Phos_2"/>
    <property type="match status" value="1"/>
</dbReference>
<keyword evidence="6" id="KW-0732">Signal</keyword>
<keyword evidence="11" id="KW-0325">Glycoprotein</keyword>
<dbReference type="GO" id="GO:0043202">
    <property type="term" value="C:lysosomal lumen"/>
    <property type="evidence" value="ECO:0007669"/>
    <property type="project" value="UniProtKB-SubCell"/>
</dbReference>
<dbReference type="PROSITE" id="PS00616">
    <property type="entry name" value="HIS_ACID_PHOSPHAT_1"/>
    <property type="match status" value="1"/>
</dbReference>
<dbReference type="GO" id="GO:0007040">
    <property type="term" value="P:lysosome organization"/>
    <property type="evidence" value="ECO:0007669"/>
    <property type="project" value="TreeGrafter"/>
</dbReference>